<organism evidence="2">
    <name type="scientific">Brassica cretica</name>
    <name type="common">Mustard</name>
    <dbReference type="NCBI Taxonomy" id="69181"/>
    <lineage>
        <taxon>Eukaryota</taxon>
        <taxon>Viridiplantae</taxon>
        <taxon>Streptophyta</taxon>
        <taxon>Embryophyta</taxon>
        <taxon>Tracheophyta</taxon>
        <taxon>Spermatophyta</taxon>
        <taxon>Magnoliopsida</taxon>
        <taxon>eudicotyledons</taxon>
        <taxon>Gunneridae</taxon>
        <taxon>Pentapetalae</taxon>
        <taxon>rosids</taxon>
        <taxon>malvids</taxon>
        <taxon>Brassicales</taxon>
        <taxon>Brassicaceae</taxon>
        <taxon>Brassiceae</taxon>
        <taxon>Brassica</taxon>
    </lineage>
</organism>
<sequence length="150" mass="17037">MSSFVGLLVAPFSVGDSWVQAAPDDLWCSRATQSGFDAVICVFGWCVCQIRGSEGLSSIGAVTFGYFSCPLWHYVAYWASCSVRFLWPTFGLDVELFSVKLRWRNCEIPNWFLTDRLSIFFGKGLWSFSSIELLIVNRVLRLLLGWRTII</sequence>
<evidence type="ECO:0000313" key="2">
    <source>
        <dbReference type="EMBL" id="KAF2546606.1"/>
    </source>
</evidence>
<feature type="signal peptide" evidence="1">
    <location>
        <begin position="1"/>
        <end position="21"/>
    </location>
</feature>
<evidence type="ECO:0000256" key="1">
    <source>
        <dbReference type="SAM" id="SignalP"/>
    </source>
</evidence>
<dbReference type="AlphaFoldDB" id="A0A8S9GQG2"/>
<evidence type="ECO:0008006" key="4">
    <source>
        <dbReference type="Google" id="ProtNLM"/>
    </source>
</evidence>
<protein>
    <recommendedName>
        <fullName evidence="4">Secreted protein</fullName>
    </recommendedName>
</protein>
<comment type="caution">
    <text evidence="2">The sequence shown here is derived from an EMBL/GenBank/DDBJ whole genome shotgun (WGS) entry which is preliminary data.</text>
</comment>
<feature type="chain" id="PRO_5042775399" description="Secreted protein" evidence="1">
    <location>
        <begin position="22"/>
        <end position="150"/>
    </location>
</feature>
<gene>
    <name evidence="3" type="ORF">F2Q68_00015028</name>
    <name evidence="2" type="ORF">F2Q70_00021478</name>
</gene>
<dbReference type="EMBL" id="QGKW02001940">
    <property type="protein sequence ID" value="KAF2556828.1"/>
    <property type="molecule type" value="Genomic_DNA"/>
</dbReference>
<keyword evidence="1" id="KW-0732">Signal</keyword>
<proteinExistence type="predicted"/>
<accession>A0A8S9GQG2</accession>
<name>A0A8S9GQG2_BRACR</name>
<evidence type="ECO:0000313" key="3">
    <source>
        <dbReference type="EMBL" id="KAF2556828.1"/>
    </source>
</evidence>
<dbReference type="EMBL" id="QGKY02001925">
    <property type="protein sequence ID" value="KAF2546606.1"/>
    <property type="molecule type" value="Genomic_DNA"/>
</dbReference>
<reference evidence="2" key="1">
    <citation type="submission" date="2019-12" db="EMBL/GenBank/DDBJ databases">
        <title>Genome sequencing and annotation of Brassica cretica.</title>
        <authorList>
            <person name="Studholme D.J."/>
            <person name="Sarris P.F."/>
        </authorList>
    </citation>
    <scope>NUCLEOTIDE SEQUENCE</scope>
    <source>
        <strain evidence="3">PFS-001/15</strain>
        <strain evidence="2">PFS-102/07</strain>
        <tissue evidence="2">Leaf</tissue>
    </source>
</reference>
<dbReference type="Proteomes" id="UP000712281">
    <property type="component" value="Unassembled WGS sequence"/>
</dbReference>